<feature type="compositionally biased region" description="Low complexity" evidence="1">
    <location>
        <begin position="23"/>
        <end position="32"/>
    </location>
</feature>
<proteinExistence type="predicted"/>
<evidence type="ECO:0000313" key="2">
    <source>
        <dbReference type="EMBL" id="KYM82517.1"/>
    </source>
</evidence>
<keyword evidence="3" id="KW-1185">Reference proteome</keyword>
<dbReference type="Proteomes" id="UP000078540">
    <property type="component" value="Unassembled WGS sequence"/>
</dbReference>
<evidence type="ECO:0000256" key="1">
    <source>
        <dbReference type="SAM" id="MobiDB-lite"/>
    </source>
</evidence>
<name>A0A195BE95_9HYME</name>
<dbReference type="EMBL" id="KQ976511">
    <property type="protein sequence ID" value="KYM82517.1"/>
    <property type="molecule type" value="Genomic_DNA"/>
</dbReference>
<organism evidence="2 3">
    <name type="scientific">Atta colombica</name>
    <dbReference type="NCBI Taxonomy" id="520822"/>
    <lineage>
        <taxon>Eukaryota</taxon>
        <taxon>Metazoa</taxon>
        <taxon>Ecdysozoa</taxon>
        <taxon>Arthropoda</taxon>
        <taxon>Hexapoda</taxon>
        <taxon>Insecta</taxon>
        <taxon>Pterygota</taxon>
        <taxon>Neoptera</taxon>
        <taxon>Endopterygota</taxon>
        <taxon>Hymenoptera</taxon>
        <taxon>Apocrita</taxon>
        <taxon>Aculeata</taxon>
        <taxon>Formicoidea</taxon>
        <taxon>Formicidae</taxon>
        <taxon>Myrmicinae</taxon>
        <taxon>Atta</taxon>
    </lineage>
</organism>
<gene>
    <name evidence="2" type="ORF">ALC53_07008</name>
</gene>
<feature type="region of interest" description="Disordered" evidence="1">
    <location>
        <begin position="1"/>
        <end position="67"/>
    </location>
</feature>
<feature type="compositionally biased region" description="Polar residues" evidence="1">
    <location>
        <begin position="38"/>
        <end position="67"/>
    </location>
</feature>
<reference evidence="2 3" key="1">
    <citation type="submission" date="2015-09" db="EMBL/GenBank/DDBJ databases">
        <title>Atta colombica WGS genome.</title>
        <authorList>
            <person name="Nygaard S."/>
            <person name="Hu H."/>
            <person name="Boomsma J."/>
            <person name="Zhang G."/>
        </authorList>
    </citation>
    <scope>NUCLEOTIDE SEQUENCE [LARGE SCALE GENOMIC DNA]</scope>
    <source>
        <strain evidence="2">Treedump-2</strain>
        <tissue evidence="2">Whole body</tissue>
    </source>
</reference>
<evidence type="ECO:0000313" key="3">
    <source>
        <dbReference type="Proteomes" id="UP000078540"/>
    </source>
</evidence>
<protein>
    <submittedName>
        <fullName evidence="2">Uncharacterized protein</fullName>
    </submittedName>
</protein>
<dbReference type="AlphaFoldDB" id="A0A195BE95"/>
<sequence length="144" mass="15561">MIRSSPGISRYSPGNRPSESTDESLSSSSGSGVFRMRPTTSSRTSFHLNSEAGSNSPRHGRSSLWSTTDGTYSPLGANSQISNHTNTSYLACTCDVLGDGRTLPNFGERTGWLIGMDGGNILFGGCRTLLCEYECDYEIFLNKI</sequence>
<accession>A0A195BE95</accession>